<feature type="compositionally biased region" description="Polar residues" evidence="1">
    <location>
        <begin position="26"/>
        <end position="38"/>
    </location>
</feature>
<keyword evidence="3" id="KW-1185">Reference proteome</keyword>
<dbReference type="AlphaFoldDB" id="A0A7J6KQD8"/>
<feature type="compositionally biased region" description="Polar residues" evidence="1">
    <location>
        <begin position="48"/>
        <end position="57"/>
    </location>
</feature>
<evidence type="ECO:0000256" key="1">
    <source>
        <dbReference type="SAM" id="MobiDB-lite"/>
    </source>
</evidence>
<dbReference type="Proteomes" id="UP000591131">
    <property type="component" value="Unassembled WGS sequence"/>
</dbReference>
<feature type="non-terminal residue" evidence="2">
    <location>
        <position position="1"/>
    </location>
</feature>
<name>A0A7J6KQD8_PERCH</name>
<feature type="region of interest" description="Disordered" evidence="1">
    <location>
        <begin position="129"/>
        <end position="153"/>
    </location>
</feature>
<accession>A0A7J6KQD8</accession>
<feature type="region of interest" description="Disordered" evidence="1">
    <location>
        <begin position="21"/>
        <end position="70"/>
    </location>
</feature>
<gene>
    <name evidence="2" type="ORF">FOL47_002025</name>
</gene>
<protein>
    <submittedName>
        <fullName evidence="2">Uncharacterized protein</fullName>
    </submittedName>
</protein>
<evidence type="ECO:0000313" key="3">
    <source>
        <dbReference type="Proteomes" id="UP000591131"/>
    </source>
</evidence>
<comment type="caution">
    <text evidence="2">The sequence shown here is derived from an EMBL/GenBank/DDBJ whole genome shotgun (WGS) entry which is preliminary data.</text>
</comment>
<proteinExistence type="predicted"/>
<reference evidence="2 3" key="1">
    <citation type="submission" date="2020-04" db="EMBL/GenBank/DDBJ databases">
        <title>Perkinsus chesapeaki whole genome sequence.</title>
        <authorList>
            <person name="Bogema D.R."/>
        </authorList>
    </citation>
    <scope>NUCLEOTIDE SEQUENCE [LARGE SCALE GENOMIC DNA]</scope>
    <source>
        <strain evidence="2">ATCC PRA-425</strain>
    </source>
</reference>
<evidence type="ECO:0000313" key="2">
    <source>
        <dbReference type="EMBL" id="KAF4649515.1"/>
    </source>
</evidence>
<organism evidence="2 3">
    <name type="scientific">Perkinsus chesapeaki</name>
    <name type="common">Clam parasite</name>
    <name type="synonym">Perkinsus andrewsi</name>
    <dbReference type="NCBI Taxonomy" id="330153"/>
    <lineage>
        <taxon>Eukaryota</taxon>
        <taxon>Sar</taxon>
        <taxon>Alveolata</taxon>
        <taxon>Perkinsozoa</taxon>
        <taxon>Perkinsea</taxon>
        <taxon>Perkinsida</taxon>
        <taxon>Perkinsidae</taxon>
        <taxon>Perkinsus</taxon>
    </lineage>
</organism>
<feature type="non-terminal residue" evidence="2">
    <location>
        <position position="153"/>
    </location>
</feature>
<dbReference type="EMBL" id="JAAPAO010001512">
    <property type="protein sequence ID" value="KAF4649515.1"/>
    <property type="molecule type" value="Genomic_DNA"/>
</dbReference>
<sequence>GNNVDLTVLITANHVGMYDLPRLRSPRSNGGRSPQSEQFRTKLRQYSRKSGNETNSRSRTKDLTPPLKAGAAIDAVEPKASRRGRRTAEFPLRNATQRIREISVTGDMLYTHAQAQLANQFTAPACAHATPVPPGGSTRLDDASAAPERLPWQ</sequence>